<dbReference type="SUPFAM" id="SSF52540">
    <property type="entry name" value="P-loop containing nucleoside triphosphate hydrolases"/>
    <property type="match status" value="1"/>
</dbReference>
<dbReference type="AlphaFoldDB" id="A0A5K1I408"/>
<evidence type="ECO:0000256" key="1">
    <source>
        <dbReference type="ARBA" id="ARBA00004761"/>
    </source>
</evidence>
<keyword evidence="5 10" id="KW-0547">Nucleotide-binding</keyword>
<dbReference type="FunFam" id="3.40.50.300:FF:000522">
    <property type="entry name" value="Gluconokinase"/>
    <property type="match status" value="1"/>
</dbReference>
<dbReference type="GO" id="GO:0005737">
    <property type="term" value="C:cytoplasm"/>
    <property type="evidence" value="ECO:0007669"/>
    <property type="project" value="TreeGrafter"/>
</dbReference>
<proteinExistence type="inferred from homology"/>
<dbReference type="Gene3D" id="3.40.50.300">
    <property type="entry name" value="P-loop containing nucleotide triphosphate hydrolases"/>
    <property type="match status" value="1"/>
</dbReference>
<gene>
    <name evidence="11" type="primary">gntK</name>
    <name evidence="11" type="ORF">HALO32_02450</name>
</gene>
<evidence type="ECO:0000256" key="5">
    <source>
        <dbReference type="ARBA" id="ARBA00022741"/>
    </source>
</evidence>
<reference evidence="11 12" key="1">
    <citation type="submission" date="2019-09" db="EMBL/GenBank/DDBJ databases">
        <authorList>
            <person name="Criscuolo A."/>
        </authorList>
    </citation>
    <scope>NUCLEOTIDE SEQUENCE [LARGE SCALE GENOMIC DNA]</scope>
    <source>
        <strain evidence="12">3(2)</strain>
    </source>
</reference>
<comment type="pathway">
    <text evidence="1">Carbohydrate acid metabolism.</text>
</comment>
<keyword evidence="7 10" id="KW-0067">ATP-binding</keyword>
<dbReference type="PANTHER" id="PTHR43442">
    <property type="entry name" value="GLUCONOKINASE-RELATED"/>
    <property type="match status" value="1"/>
</dbReference>
<evidence type="ECO:0000256" key="3">
    <source>
        <dbReference type="ARBA" id="ARBA00012054"/>
    </source>
</evidence>
<evidence type="ECO:0000256" key="7">
    <source>
        <dbReference type="ARBA" id="ARBA00022840"/>
    </source>
</evidence>
<dbReference type="InterPro" id="IPR006001">
    <property type="entry name" value="Therm_gnt_kin"/>
</dbReference>
<dbReference type="InterPro" id="IPR027417">
    <property type="entry name" value="P-loop_NTPase"/>
</dbReference>
<dbReference type="CDD" id="cd02021">
    <property type="entry name" value="GntK"/>
    <property type="match status" value="1"/>
</dbReference>
<evidence type="ECO:0000256" key="9">
    <source>
        <dbReference type="ARBA" id="ARBA00048090"/>
    </source>
</evidence>
<evidence type="ECO:0000256" key="8">
    <source>
        <dbReference type="ARBA" id="ARBA00023064"/>
    </source>
</evidence>
<accession>A0A5K1I408</accession>
<keyword evidence="6 10" id="KW-0418">Kinase</keyword>
<evidence type="ECO:0000313" key="12">
    <source>
        <dbReference type="Proteomes" id="UP000326725"/>
    </source>
</evidence>
<evidence type="ECO:0000256" key="2">
    <source>
        <dbReference type="ARBA" id="ARBA00008420"/>
    </source>
</evidence>
<dbReference type="EMBL" id="CABVOU010000039">
    <property type="protein sequence ID" value="VVZ96354.1"/>
    <property type="molecule type" value="Genomic_DNA"/>
</dbReference>
<dbReference type="Proteomes" id="UP000326725">
    <property type="component" value="Unassembled WGS sequence"/>
</dbReference>
<protein>
    <recommendedName>
        <fullName evidence="3 10">Gluconokinase</fullName>
        <ecNumber evidence="3 10">2.7.1.12</ecNumber>
    </recommendedName>
</protein>
<dbReference type="PANTHER" id="PTHR43442:SF3">
    <property type="entry name" value="GLUCONOKINASE-RELATED"/>
    <property type="match status" value="1"/>
</dbReference>
<evidence type="ECO:0000256" key="6">
    <source>
        <dbReference type="ARBA" id="ARBA00022777"/>
    </source>
</evidence>
<keyword evidence="4 10" id="KW-0808">Transferase</keyword>
<dbReference type="EC" id="2.7.1.12" evidence="3 10"/>
<dbReference type="GO" id="GO:0005524">
    <property type="term" value="F:ATP binding"/>
    <property type="evidence" value="ECO:0007669"/>
    <property type="project" value="UniProtKB-KW"/>
</dbReference>
<name>A0A5K1I408_9GAMM</name>
<comment type="catalytic activity">
    <reaction evidence="9 10">
        <text>D-gluconate + ATP = 6-phospho-D-gluconate + ADP + H(+)</text>
        <dbReference type="Rhea" id="RHEA:19433"/>
        <dbReference type="ChEBI" id="CHEBI:15378"/>
        <dbReference type="ChEBI" id="CHEBI:18391"/>
        <dbReference type="ChEBI" id="CHEBI:30616"/>
        <dbReference type="ChEBI" id="CHEBI:58759"/>
        <dbReference type="ChEBI" id="CHEBI:456216"/>
        <dbReference type="EC" id="2.7.1.12"/>
    </reaction>
</comment>
<sequence>MVETATVVTHSNRILVMGVSGSGKTHIGRLVAERLGAEFIDGDDYHSRVSIDKMARGIPLNDEDRKSWLETLAEIFAEYRRRDISVVIGCSALKRRYRDTLRRGDPRLKILFLSGDREQLHHRLTSREGHFFKGDRMLDSQLSDLESPGEEEAVELNIALSPDRLVDHFLQRIAL</sequence>
<keyword evidence="12" id="KW-1185">Reference proteome</keyword>
<dbReference type="GO" id="GO:0046316">
    <property type="term" value="F:gluconokinase activity"/>
    <property type="evidence" value="ECO:0007669"/>
    <property type="project" value="UniProtKB-EC"/>
</dbReference>
<dbReference type="NCBIfam" id="TIGR01313">
    <property type="entry name" value="therm_gnt_kin"/>
    <property type="match status" value="1"/>
</dbReference>
<comment type="similarity">
    <text evidence="2 10">Belongs to the gluconokinase GntK/GntV family.</text>
</comment>
<keyword evidence="8" id="KW-0311">Gluconate utilization</keyword>
<dbReference type="GO" id="GO:0019521">
    <property type="term" value="P:D-gluconate metabolic process"/>
    <property type="evidence" value="ECO:0007669"/>
    <property type="project" value="UniProtKB-KW"/>
</dbReference>
<evidence type="ECO:0000313" key="11">
    <source>
        <dbReference type="EMBL" id="VVZ96354.1"/>
    </source>
</evidence>
<organism evidence="11 12">
    <name type="scientific">Halomonas lysinitropha</name>
    <dbReference type="NCBI Taxonomy" id="2607506"/>
    <lineage>
        <taxon>Bacteria</taxon>
        <taxon>Pseudomonadati</taxon>
        <taxon>Pseudomonadota</taxon>
        <taxon>Gammaproteobacteria</taxon>
        <taxon>Oceanospirillales</taxon>
        <taxon>Halomonadaceae</taxon>
        <taxon>Halomonas</taxon>
    </lineage>
</organism>
<evidence type="ECO:0000256" key="10">
    <source>
        <dbReference type="RuleBase" id="RU363066"/>
    </source>
</evidence>
<evidence type="ECO:0000256" key="4">
    <source>
        <dbReference type="ARBA" id="ARBA00022679"/>
    </source>
</evidence>
<dbReference type="RefSeq" id="WP_225809982.1">
    <property type="nucleotide sequence ID" value="NZ_CABVOU010000039.1"/>
</dbReference>
<dbReference type="Pfam" id="PF13671">
    <property type="entry name" value="AAA_33"/>
    <property type="match status" value="1"/>
</dbReference>